<evidence type="ECO:0000313" key="3">
    <source>
        <dbReference type="Proteomes" id="UP000485058"/>
    </source>
</evidence>
<organism evidence="2 3">
    <name type="scientific">Haematococcus lacustris</name>
    <name type="common">Green alga</name>
    <name type="synonym">Haematococcus pluvialis</name>
    <dbReference type="NCBI Taxonomy" id="44745"/>
    <lineage>
        <taxon>Eukaryota</taxon>
        <taxon>Viridiplantae</taxon>
        <taxon>Chlorophyta</taxon>
        <taxon>core chlorophytes</taxon>
        <taxon>Chlorophyceae</taxon>
        <taxon>CS clade</taxon>
        <taxon>Chlamydomonadales</taxon>
        <taxon>Haematococcaceae</taxon>
        <taxon>Haematococcus</taxon>
    </lineage>
</organism>
<proteinExistence type="predicted"/>
<sequence length="162" mass="16809">MIREMMQVERAAVAAMGDGDALDRASSCEEDSRHQPNSQHAHRSAPRKLSRGDSNSSSGESSGSSIDSSSSSTSATHAASWTQKAAAQPVYAAATLAMTPCTQDAGTEAAAATSAASCEDYQGGDAGGGMSRLQALALAPWAPPLMWDPLDRAWAWDPEQPV</sequence>
<dbReference type="EMBL" id="BLLF01002120">
    <property type="protein sequence ID" value="GFH22772.1"/>
    <property type="molecule type" value="Genomic_DNA"/>
</dbReference>
<evidence type="ECO:0000313" key="2">
    <source>
        <dbReference type="EMBL" id="GFH22772.1"/>
    </source>
</evidence>
<feature type="compositionally biased region" description="Low complexity" evidence="1">
    <location>
        <begin position="52"/>
        <end position="74"/>
    </location>
</feature>
<feature type="compositionally biased region" description="Basic and acidic residues" evidence="1">
    <location>
        <begin position="21"/>
        <end position="34"/>
    </location>
</feature>
<protein>
    <submittedName>
        <fullName evidence="2">Uncharacterized protein</fullName>
    </submittedName>
</protein>
<keyword evidence="3" id="KW-1185">Reference proteome</keyword>
<gene>
    <name evidence="2" type="ORF">HaLaN_20284</name>
</gene>
<evidence type="ECO:0000256" key="1">
    <source>
        <dbReference type="SAM" id="MobiDB-lite"/>
    </source>
</evidence>
<dbReference type="AlphaFoldDB" id="A0A6A0A1D3"/>
<comment type="caution">
    <text evidence="2">The sequence shown here is derived from an EMBL/GenBank/DDBJ whole genome shotgun (WGS) entry which is preliminary data.</text>
</comment>
<accession>A0A6A0A1D3</accession>
<name>A0A6A0A1D3_HAELA</name>
<dbReference type="Proteomes" id="UP000485058">
    <property type="component" value="Unassembled WGS sequence"/>
</dbReference>
<feature type="compositionally biased region" description="Basic residues" evidence="1">
    <location>
        <begin position="40"/>
        <end position="49"/>
    </location>
</feature>
<feature type="region of interest" description="Disordered" evidence="1">
    <location>
        <begin position="14"/>
        <end position="84"/>
    </location>
</feature>
<reference evidence="2 3" key="1">
    <citation type="submission" date="2020-02" db="EMBL/GenBank/DDBJ databases">
        <title>Draft genome sequence of Haematococcus lacustris strain NIES-144.</title>
        <authorList>
            <person name="Morimoto D."/>
            <person name="Nakagawa S."/>
            <person name="Yoshida T."/>
            <person name="Sawayama S."/>
        </authorList>
    </citation>
    <scope>NUCLEOTIDE SEQUENCE [LARGE SCALE GENOMIC DNA]</scope>
    <source>
        <strain evidence="2 3">NIES-144</strain>
    </source>
</reference>